<proteinExistence type="predicted"/>
<reference evidence="2 3" key="1">
    <citation type="submission" date="2021-10" db="EMBL/GenBank/DDBJ databases">
        <title>Anaerobic single-cell dispensing facilitates the cultivation of human gut bacteria.</title>
        <authorList>
            <person name="Afrizal A."/>
        </authorList>
    </citation>
    <scope>NUCLEOTIDE SEQUENCE [LARGE SCALE GENOMIC DNA]</scope>
    <source>
        <strain evidence="2 3">CLA-AA-H277</strain>
    </source>
</reference>
<dbReference type="SMART" id="SM01012">
    <property type="entry name" value="ANTAR"/>
    <property type="match status" value="1"/>
</dbReference>
<evidence type="ECO:0000313" key="3">
    <source>
        <dbReference type="Proteomes" id="UP001197875"/>
    </source>
</evidence>
<comment type="caution">
    <text evidence="2">The sequence shown here is derived from an EMBL/GenBank/DDBJ whole genome shotgun (WGS) entry which is preliminary data.</text>
</comment>
<dbReference type="InterPro" id="IPR005561">
    <property type="entry name" value="ANTAR"/>
</dbReference>
<feature type="domain" description="ANTAR" evidence="1">
    <location>
        <begin position="115"/>
        <end position="176"/>
    </location>
</feature>
<accession>A0AAE3DRQ5</accession>
<evidence type="ECO:0000259" key="1">
    <source>
        <dbReference type="PROSITE" id="PS50921"/>
    </source>
</evidence>
<dbReference type="Pfam" id="PF03861">
    <property type="entry name" value="ANTAR"/>
    <property type="match status" value="1"/>
</dbReference>
<gene>
    <name evidence="2" type="ORF">LKD71_06515</name>
</gene>
<dbReference type="Gene3D" id="1.10.10.10">
    <property type="entry name" value="Winged helix-like DNA-binding domain superfamily/Winged helix DNA-binding domain"/>
    <property type="match status" value="1"/>
</dbReference>
<dbReference type="InterPro" id="IPR036388">
    <property type="entry name" value="WH-like_DNA-bd_sf"/>
</dbReference>
<dbReference type="GO" id="GO:0003723">
    <property type="term" value="F:RNA binding"/>
    <property type="evidence" value="ECO:0007669"/>
    <property type="project" value="InterPro"/>
</dbReference>
<protein>
    <submittedName>
        <fullName evidence="2">ANTAR domain-containing protein</fullName>
    </submittedName>
</protein>
<keyword evidence="3" id="KW-1185">Reference proteome</keyword>
<dbReference type="InterPro" id="IPR011006">
    <property type="entry name" value="CheY-like_superfamily"/>
</dbReference>
<evidence type="ECO:0000313" key="2">
    <source>
        <dbReference type="EMBL" id="MCC2189456.1"/>
    </source>
</evidence>
<sequence>MSIIIVVMPKVEDAKKIRRILVNHGFTDTIFCPTGAGALMEINKYTSGLVVSGYRLSDMYYRELFENLPKYFDILLIGSASAVSDNPSGLMSLTTPLKVFDLVNTVEMMIRQIDRRLKQDKRKSKKRSEREENYIHNAKRLLMDRNNLSEEEAHRYIQKCSMDNATNMVETAQMILMLIYDEC</sequence>
<dbReference type="RefSeq" id="WP_227614799.1">
    <property type="nucleotide sequence ID" value="NZ_JAJEPR010000008.1"/>
</dbReference>
<organism evidence="2 3">
    <name type="scientific">Fusicatenibacter faecihominis</name>
    <dbReference type="NCBI Taxonomy" id="2881276"/>
    <lineage>
        <taxon>Bacteria</taxon>
        <taxon>Bacillati</taxon>
        <taxon>Bacillota</taxon>
        <taxon>Clostridia</taxon>
        <taxon>Lachnospirales</taxon>
        <taxon>Lachnospiraceae</taxon>
        <taxon>Fusicatenibacter</taxon>
    </lineage>
</organism>
<dbReference type="SUPFAM" id="SSF52172">
    <property type="entry name" value="CheY-like"/>
    <property type="match status" value="1"/>
</dbReference>
<dbReference type="Proteomes" id="UP001197875">
    <property type="component" value="Unassembled WGS sequence"/>
</dbReference>
<dbReference type="EMBL" id="JAJEPR010000008">
    <property type="protein sequence ID" value="MCC2189456.1"/>
    <property type="molecule type" value="Genomic_DNA"/>
</dbReference>
<dbReference type="PROSITE" id="PS50921">
    <property type="entry name" value="ANTAR"/>
    <property type="match status" value="1"/>
</dbReference>
<name>A0AAE3DRQ5_9FIRM</name>
<dbReference type="AlphaFoldDB" id="A0AAE3DRQ5"/>